<evidence type="ECO:0008006" key="5">
    <source>
        <dbReference type="Google" id="ProtNLM"/>
    </source>
</evidence>
<gene>
    <name evidence="3" type="ORF">OCOJLMKI_0777</name>
</gene>
<reference evidence="3" key="2">
    <citation type="submission" date="2021-08" db="EMBL/GenBank/DDBJ databases">
        <authorList>
            <person name="Tani A."/>
            <person name="Ola A."/>
            <person name="Ogura Y."/>
            <person name="Katsura K."/>
            <person name="Hayashi T."/>
        </authorList>
    </citation>
    <scope>NUCLEOTIDE SEQUENCE</scope>
    <source>
        <strain evidence="3">DSM 19015</strain>
    </source>
</reference>
<reference evidence="3" key="1">
    <citation type="journal article" date="2021" name="Front. Microbiol.">
        <title>Comprehensive Comparative Genomics and Phenotyping of Methylobacterium Species.</title>
        <authorList>
            <person name="Alessa O."/>
            <person name="Ogura Y."/>
            <person name="Fujitani Y."/>
            <person name="Takami H."/>
            <person name="Hayashi T."/>
            <person name="Sahin N."/>
            <person name="Tani A."/>
        </authorList>
    </citation>
    <scope>NUCLEOTIDE SEQUENCE</scope>
    <source>
        <strain evidence="3">DSM 19015</strain>
    </source>
</reference>
<feature type="chain" id="PRO_5046968377" description="Lipoprotein" evidence="2">
    <location>
        <begin position="21"/>
        <end position="83"/>
    </location>
</feature>
<comment type="caution">
    <text evidence="3">The sequence shown here is derived from an EMBL/GenBank/DDBJ whole genome shotgun (WGS) entry which is preliminary data.</text>
</comment>
<dbReference type="RefSeq" id="WP_238242783.1">
    <property type="nucleotide sequence ID" value="NZ_BPQP01000010.1"/>
</dbReference>
<protein>
    <recommendedName>
        <fullName evidence="5">Lipoprotein</fullName>
    </recommendedName>
</protein>
<evidence type="ECO:0000313" key="3">
    <source>
        <dbReference type="EMBL" id="GJD93581.1"/>
    </source>
</evidence>
<name>A0ABQ4RS27_9HYPH</name>
<feature type="compositionally biased region" description="Polar residues" evidence="1">
    <location>
        <begin position="68"/>
        <end position="83"/>
    </location>
</feature>
<dbReference type="EMBL" id="BPQP01000010">
    <property type="protein sequence ID" value="GJD93581.1"/>
    <property type="molecule type" value="Genomic_DNA"/>
</dbReference>
<organism evidence="3 4">
    <name type="scientific">Methylobacterium iners</name>
    <dbReference type="NCBI Taxonomy" id="418707"/>
    <lineage>
        <taxon>Bacteria</taxon>
        <taxon>Pseudomonadati</taxon>
        <taxon>Pseudomonadota</taxon>
        <taxon>Alphaproteobacteria</taxon>
        <taxon>Hyphomicrobiales</taxon>
        <taxon>Methylobacteriaceae</taxon>
        <taxon>Methylobacterium</taxon>
    </lineage>
</organism>
<feature type="signal peptide" evidence="2">
    <location>
        <begin position="1"/>
        <end position="20"/>
    </location>
</feature>
<evidence type="ECO:0000256" key="2">
    <source>
        <dbReference type="SAM" id="SignalP"/>
    </source>
</evidence>
<sequence length="83" mass="8160">MKRLSIAVVTTFALAGAALAAEQGASSKAPGQQMQEKGSVPGSPGASGYAPGQEKKSDTTGSTSGSGQSRDMSSGNSGSPTRR</sequence>
<feature type="region of interest" description="Disordered" evidence="1">
    <location>
        <begin position="21"/>
        <end position="83"/>
    </location>
</feature>
<dbReference type="Proteomes" id="UP001055125">
    <property type="component" value="Unassembled WGS sequence"/>
</dbReference>
<evidence type="ECO:0000313" key="4">
    <source>
        <dbReference type="Proteomes" id="UP001055125"/>
    </source>
</evidence>
<proteinExistence type="predicted"/>
<feature type="compositionally biased region" description="Low complexity" evidence="1">
    <location>
        <begin position="38"/>
        <end position="52"/>
    </location>
</feature>
<keyword evidence="2" id="KW-0732">Signal</keyword>
<evidence type="ECO:0000256" key="1">
    <source>
        <dbReference type="SAM" id="MobiDB-lite"/>
    </source>
</evidence>
<accession>A0ABQ4RS27</accession>
<keyword evidence="4" id="KW-1185">Reference proteome</keyword>